<dbReference type="EMBL" id="QKWW01000123">
    <property type="protein sequence ID" value="PZT52157.1"/>
    <property type="molecule type" value="Genomic_DNA"/>
</dbReference>
<organism evidence="3 4">
    <name type="scientific">Paenibacillus silvae</name>
    <dbReference type="NCBI Taxonomy" id="1325358"/>
    <lineage>
        <taxon>Bacteria</taxon>
        <taxon>Bacillati</taxon>
        <taxon>Bacillota</taxon>
        <taxon>Bacilli</taxon>
        <taxon>Bacillales</taxon>
        <taxon>Paenibacillaceae</taxon>
        <taxon>Paenibacillus</taxon>
    </lineage>
</organism>
<reference evidence="2" key="4">
    <citation type="submission" date="2024-05" db="EMBL/GenBank/DDBJ databases">
        <authorList>
            <person name="Sun Q."/>
            <person name="Zhou Y."/>
        </authorList>
    </citation>
    <scope>NUCLEOTIDE SEQUENCE</scope>
    <source>
        <strain evidence="2">CGMCC 1.12770</strain>
    </source>
</reference>
<dbReference type="AlphaFoldDB" id="A0A2W6N8A6"/>
<reference evidence="5" key="3">
    <citation type="journal article" date="2019" name="Int. J. Syst. Evol. Microbiol.">
        <title>The Global Catalogue of Microorganisms (GCM) 10K type strain sequencing project: providing services to taxonomists for standard genome sequencing and annotation.</title>
        <authorList>
            <consortium name="The Broad Institute Genomics Platform"/>
            <consortium name="The Broad Institute Genome Sequencing Center for Infectious Disease"/>
            <person name="Wu L."/>
            <person name="Ma J."/>
        </authorList>
    </citation>
    <scope>NUCLEOTIDE SEQUENCE [LARGE SCALE GENOMIC DNA]</scope>
    <source>
        <strain evidence="5">CGMCC 1.12770</strain>
    </source>
</reference>
<dbReference type="Gene3D" id="3.40.1580.10">
    <property type="entry name" value="SMI1/KNR4-like"/>
    <property type="match status" value="1"/>
</dbReference>
<dbReference type="EMBL" id="BMFU01000010">
    <property type="protein sequence ID" value="GGH67689.1"/>
    <property type="molecule type" value="Genomic_DNA"/>
</dbReference>
<dbReference type="RefSeq" id="WP_111273600.1">
    <property type="nucleotide sequence ID" value="NZ_BMFU01000010.1"/>
</dbReference>
<dbReference type="SMART" id="SM00860">
    <property type="entry name" value="SMI1_KNR4"/>
    <property type="match status" value="1"/>
</dbReference>
<evidence type="ECO:0000259" key="1">
    <source>
        <dbReference type="SMART" id="SM00860"/>
    </source>
</evidence>
<evidence type="ECO:0000313" key="4">
    <source>
        <dbReference type="Proteomes" id="UP000249204"/>
    </source>
</evidence>
<evidence type="ECO:0000313" key="3">
    <source>
        <dbReference type="EMBL" id="PZT52157.1"/>
    </source>
</evidence>
<dbReference type="Proteomes" id="UP000249204">
    <property type="component" value="Unassembled WGS sequence"/>
</dbReference>
<dbReference type="Pfam" id="PF09346">
    <property type="entry name" value="SMI1_KNR4"/>
    <property type="match status" value="1"/>
</dbReference>
<protein>
    <recommendedName>
        <fullName evidence="1">Knr4/Smi1-like domain-containing protein</fullName>
    </recommendedName>
</protein>
<accession>A0A2W6N8A6</accession>
<comment type="caution">
    <text evidence="3">The sequence shown here is derived from an EMBL/GenBank/DDBJ whole genome shotgun (WGS) entry which is preliminary data.</text>
</comment>
<feature type="domain" description="Knr4/Smi1-like" evidence="1">
    <location>
        <begin position="36"/>
        <end position="148"/>
    </location>
</feature>
<dbReference type="Proteomes" id="UP000652153">
    <property type="component" value="Unassembled WGS sequence"/>
</dbReference>
<dbReference type="InterPro" id="IPR037883">
    <property type="entry name" value="Knr4/Smi1-like_sf"/>
</dbReference>
<gene>
    <name evidence="3" type="ORF">DN757_28830</name>
    <name evidence="2" type="ORF">GCM10008014_49390</name>
</gene>
<keyword evidence="5" id="KW-1185">Reference proteome</keyword>
<reference evidence="2" key="1">
    <citation type="journal article" date="2014" name="Int. J. Syst. Evol. Microbiol.">
        <title>Complete genome of a new Firmicutes species belonging to the dominant human colonic microbiota ('Ruminococcus bicirculans') reveals two chromosomes and a selective capacity to utilize plant glucans.</title>
        <authorList>
            <consortium name="NISC Comparative Sequencing Program"/>
            <person name="Wegmann U."/>
            <person name="Louis P."/>
            <person name="Goesmann A."/>
            <person name="Henrissat B."/>
            <person name="Duncan S.H."/>
            <person name="Flint H.J."/>
        </authorList>
    </citation>
    <scope>NUCLEOTIDE SEQUENCE</scope>
    <source>
        <strain evidence="2">CGMCC 1.12770</strain>
    </source>
</reference>
<evidence type="ECO:0000313" key="2">
    <source>
        <dbReference type="EMBL" id="GGH67689.1"/>
    </source>
</evidence>
<evidence type="ECO:0000313" key="5">
    <source>
        <dbReference type="Proteomes" id="UP000652153"/>
    </source>
</evidence>
<reference evidence="3 4" key="2">
    <citation type="submission" date="2018-06" db="EMBL/GenBank/DDBJ databases">
        <title>Isolation of heavy metals resistant Paenibacillus silvae NC2 from Gold-Copper mine in ZiJin, China.</title>
        <authorList>
            <person name="Xu J."/>
            <person name="Mazhar H.S."/>
            <person name="Rensing C."/>
        </authorList>
    </citation>
    <scope>NUCLEOTIDE SEQUENCE [LARGE SCALE GENOMIC DNA]</scope>
    <source>
        <strain evidence="3 4">NC2</strain>
    </source>
</reference>
<sequence>MELFKEFKDWSDQNDGRIVILTSAGKMTAVNRLKPGASQEKMDVLSHFFSVPLPPDYIDFLLVCNGASLFEHPEYGGENFLYSVEDVFHYNEPTARRIVVANILDDRIIIDLERWQSGDEEYLLLCESMNPVECSGPFNSNFKTWLERFLISQGSKFWYWKTDRYTF</sequence>
<name>A0A2W6N8A6_9BACL</name>
<proteinExistence type="predicted"/>
<dbReference type="SUPFAM" id="SSF160631">
    <property type="entry name" value="SMI1/KNR4-like"/>
    <property type="match status" value="1"/>
</dbReference>
<dbReference type="InterPro" id="IPR018958">
    <property type="entry name" value="Knr4/Smi1-like_dom"/>
</dbReference>